<accession>A0A1A9VF74</accession>
<proteinExistence type="predicted"/>
<dbReference type="AlphaFoldDB" id="A0A1A9VF74"/>
<feature type="region of interest" description="Disordered" evidence="1">
    <location>
        <begin position="89"/>
        <end position="123"/>
    </location>
</feature>
<keyword evidence="3" id="KW-1185">Reference proteome</keyword>
<dbReference type="VEuPathDB" id="VectorBase:GAUT035331"/>
<reference evidence="2" key="1">
    <citation type="submission" date="2020-05" db="UniProtKB">
        <authorList>
            <consortium name="EnsemblMetazoa"/>
        </authorList>
    </citation>
    <scope>IDENTIFICATION</scope>
    <source>
        <strain evidence="2">TTRI</strain>
    </source>
</reference>
<feature type="compositionally biased region" description="Low complexity" evidence="1">
    <location>
        <begin position="98"/>
        <end position="111"/>
    </location>
</feature>
<dbReference type="EnsemblMetazoa" id="GAUT035331-RA">
    <property type="protein sequence ID" value="GAUT035331-PA"/>
    <property type="gene ID" value="GAUT035331"/>
</dbReference>
<evidence type="ECO:0000313" key="3">
    <source>
        <dbReference type="Proteomes" id="UP000078200"/>
    </source>
</evidence>
<name>A0A1A9VF74_GLOAU</name>
<evidence type="ECO:0000313" key="2">
    <source>
        <dbReference type="EnsemblMetazoa" id="GAUT035331-PA"/>
    </source>
</evidence>
<dbReference type="Proteomes" id="UP000078200">
    <property type="component" value="Unassembled WGS sequence"/>
</dbReference>
<feature type="compositionally biased region" description="Acidic residues" evidence="1">
    <location>
        <begin position="112"/>
        <end position="123"/>
    </location>
</feature>
<sequence length="123" mass="13398">MSRLCAMYRASSGVLTVAIVTWSLSNSITWRTNDGILSAPKEEDAEQKFFSCDGLFPPAAALFGENLRAFRAFRLMLGKSLRVLAVAGNSRQHSKQDSVIVGSGDNNNVDNGIDENNDDDDKV</sequence>
<protein>
    <submittedName>
        <fullName evidence="2">Uncharacterized protein</fullName>
    </submittedName>
</protein>
<evidence type="ECO:0000256" key="1">
    <source>
        <dbReference type="SAM" id="MobiDB-lite"/>
    </source>
</evidence>
<organism evidence="2 3">
    <name type="scientific">Glossina austeni</name>
    <name type="common">Savannah tsetse fly</name>
    <dbReference type="NCBI Taxonomy" id="7395"/>
    <lineage>
        <taxon>Eukaryota</taxon>
        <taxon>Metazoa</taxon>
        <taxon>Ecdysozoa</taxon>
        <taxon>Arthropoda</taxon>
        <taxon>Hexapoda</taxon>
        <taxon>Insecta</taxon>
        <taxon>Pterygota</taxon>
        <taxon>Neoptera</taxon>
        <taxon>Endopterygota</taxon>
        <taxon>Diptera</taxon>
        <taxon>Brachycera</taxon>
        <taxon>Muscomorpha</taxon>
        <taxon>Hippoboscoidea</taxon>
        <taxon>Glossinidae</taxon>
        <taxon>Glossina</taxon>
    </lineage>
</organism>